<organism evidence="2 3">
    <name type="scientific">Paracidovorax konjaci</name>
    <dbReference type="NCBI Taxonomy" id="32040"/>
    <lineage>
        <taxon>Bacteria</taxon>
        <taxon>Pseudomonadati</taxon>
        <taxon>Pseudomonadota</taxon>
        <taxon>Betaproteobacteria</taxon>
        <taxon>Burkholderiales</taxon>
        <taxon>Comamonadaceae</taxon>
        <taxon>Paracidovorax</taxon>
    </lineage>
</organism>
<protein>
    <submittedName>
        <fullName evidence="2">Methyl-accepting chemotaxis protein</fullName>
    </submittedName>
</protein>
<accession>A0A1I1ZP52</accession>
<sequence length="52" mass="5003">AALVEQATAAAQSLQQQAHQLAEAVAGFKLDAHGSAGSGRAHPALGGPGGRA</sequence>
<evidence type="ECO:0000313" key="2">
    <source>
        <dbReference type="EMBL" id="SFE33604.1"/>
    </source>
</evidence>
<keyword evidence="3" id="KW-1185">Reference proteome</keyword>
<dbReference type="Proteomes" id="UP000199517">
    <property type="component" value="Unassembled WGS sequence"/>
</dbReference>
<feature type="non-terminal residue" evidence="2">
    <location>
        <position position="1"/>
    </location>
</feature>
<evidence type="ECO:0000313" key="3">
    <source>
        <dbReference type="Proteomes" id="UP000199517"/>
    </source>
</evidence>
<dbReference type="AlphaFoldDB" id="A0A1I1ZP52"/>
<reference evidence="3" key="1">
    <citation type="submission" date="2016-10" db="EMBL/GenBank/DDBJ databases">
        <authorList>
            <person name="Varghese N."/>
            <person name="Submissions S."/>
        </authorList>
    </citation>
    <scope>NUCLEOTIDE SEQUENCE [LARGE SCALE GENOMIC DNA]</scope>
    <source>
        <strain evidence="3">DSM 7481</strain>
    </source>
</reference>
<dbReference type="EMBL" id="FOMQ01000036">
    <property type="protein sequence ID" value="SFE33604.1"/>
    <property type="molecule type" value="Genomic_DNA"/>
</dbReference>
<feature type="region of interest" description="Disordered" evidence="1">
    <location>
        <begin position="32"/>
        <end position="52"/>
    </location>
</feature>
<gene>
    <name evidence="2" type="ORF">SAMN04489710_1362</name>
</gene>
<name>A0A1I1ZP52_9BURK</name>
<evidence type="ECO:0000256" key="1">
    <source>
        <dbReference type="SAM" id="MobiDB-lite"/>
    </source>
</evidence>
<proteinExistence type="predicted"/>